<comment type="caution">
    <text evidence="2">The sequence shown here is derived from an EMBL/GenBank/DDBJ whole genome shotgun (WGS) entry which is preliminary data.</text>
</comment>
<sequence length="347" mass="38200">MNATAAGPKRSSEDDSHESIMSEKKPKLTDLPADALTSIINMAGGDMKRVLDLANSNKHFLAVIKKWQCSMARCRNGIFATVEGDDGKMKLTMHDDNKIPFGCISCGENFCGACDGGNDCTECKKKECGRCFFSHMENCGACSKFGDVYCKGCQGACDEYCQLCGFSFCKHHGDKCNECDIVTCGIHDFRVDTCSFCDKGFCPRCHGHGDSMWRCESCEKYSCNAAAAGSEDNGCPKLVFDNHVSDWPMCKECYDTCLEEAGDPKCDECGKLSHPNHEFRVETCSYCDESLCFECQGDVMTSCDYCEKRSCNPGDGDGDTCPTFMFSDEHGFYCDSCAKEEEIDGES</sequence>
<feature type="compositionally biased region" description="Basic and acidic residues" evidence="1">
    <location>
        <begin position="10"/>
        <end position="27"/>
    </location>
</feature>
<feature type="region of interest" description="Disordered" evidence="1">
    <location>
        <begin position="1"/>
        <end position="27"/>
    </location>
</feature>
<protein>
    <submittedName>
        <fullName evidence="2">Uncharacterized protein</fullName>
    </submittedName>
</protein>
<dbReference type="AlphaFoldDB" id="A0AAD8XWF5"/>
<accession>A0AAD8XWF5</accession>
<gene>
    <name evidence="2" type="ORF">QTG54_014210</name>
</gene>
<organism evidence="2 3">
    <name type="scientific">Skeletonema marinoi</name>
    <dbReference type="NCBI Taxonomy" id="267567"/>
    <lineage>
        <taxon>Eukaryota</taxon>
        <taxon>Sar</taxon>
        <taxon>Stramenopiles</taxon>
        <taxon>Ochrophyta</taxon>
        <taxon>Bacillariophyta</taxon>
        <taxon>Coscinodiscophyceae</taxon>
        <taxon>Thalassiosirophycidae</taxon>
        <taxon>Thalassiosirales</taxon>
        <taxon>Skeletonemataceae</taxon>
        <taxon>Skeletonema</taxon>
        <taxon>Skeletonema marinoi-dohrnii complex</taxon>
    </lineage>
</organism>
<proteinExistence type="predicted"/>
<name>A0AAD8XWF5_9STRA</name>
<evidence type="ECO:0000313" key="2">
    <source>
        <dbReference type="EMBL" id="KAK1735144.1"/>
    </source>
</evidence>
<reference evidence="2" key="1">
    <citation type="submission" date="2023-06" db="EMBL/GenBank/DDBJ databases">
        <title>Survivors Of The Sea: Transcriptome response of Skeletonema marinoi to long-term dormancy.</title>
        <authorList>
            <person name="Pinder M.I.M."/>
            <person name="Kourtchenko O."/>
            <person name="Robertson E.K."/>
            <person name="Larsson T."/>
            <person name="Maumus F."/>
            <person name="Osuna-Cruz C.M."/>
            <person name="Vancaester E."/>
            <person name="Stenow R."/>
            <person name="Vandepoele K."/>
            <person name="Ploug H."/>
            <person name="Bruchert V."/>
            <person name="Godhe A."/>
            <person name="Topel M."/>
        </authorList>
    </citation>
    <scope>NUCLEOTIDE SEQUENCE</scope>
    <source>
        <strain evidence="2">R05AC</strain>
    </source>
</reference>
<evidence type="ECO:0000313" key="3">
    <source>
        <dbReference type="Proteomes" id="UP001224775"/>
    </source>
</evidence>
<keyword evidence="3" id="KW-1185">Reference proteome</keyword>
<evidence type="ECO:0000256" key="1">
    <source>
        <dbReference type="SAM" id="MobiDB-lite"/>
    </source>
</evidence>
<dbReference type="Proteomes" id="UP001224775">
    <property type="component" value="Unassembled WGS sequence"/>
</dbReference>
<dbReference type="EMBL" id="JATAAI010000035">
    <property type="protein sequence ID" value="KAK1735144.1"/>
    <property type="molecule type" value="Genomic_DNA"/>
</dbReference>